<dbReference type="Gene3D" id="3.40.720.10">
    <property type="entry name" value="Alkaline Phosphatase, subunit A"/>
    <property type="match status" value="1"/>
</dbReference>
<evidence type="ECO:0000259" key="6">
    <source>
        <dbReference type="Pfam" id="PF00884"/>
    </source>
</evidence>
<dbReference type="PANTHER" id="PTHR42693">
    <property type="entry name" value="ARYLSULFATASE FAMILY MEMBER"/>
    <property type="match status" value="1"/>
</dbReference>
<protein>
    <submittedName>
        <fullName evidence="7">Autotransporter-associated beta strand protein</fullName>
    </submittedName>
</protein>
<dbReference type="InterPro" id="IPR017850">
    <property type="entry name" value="Alkaline_phosphatase_core_sf"/>
</dbReference>
<keyword evidence="2" id="KW-0479">Metal-binding</keyword>
<keyword evidence="4" id="KW-0378">Hydrolase</keyword>
<dbReference type="GO" id="GO:0004065">
    <property type="term" value="F:arylsulfatase activity"/>
    <property type="evidence" value="ECO:0007669"/>
    <property type="project" value="TreeGrafter"/>
</dbReference>
<evidence type="ECO:0000313" key="7">
    <source>
        <dbReference type="EMBL" id="MBB6431362.1"/>
    </source>
</evidence>
<evidence type="ECO:0000256" key="3">
    <source>
        <dbReference type="ARBA" id="ARBA00022729"/>
    </source>
</evidence>
<dbReference type="SUPFAM" id="SSF53649">
    <property type="entry name" value="Alkaline phosphatase-like"/>
    <property type="match status" value="1"/>
</dbReference>
<reference evidence="7 8" key="1">
    <citation type="submission" date="2020-08" db="EMBL/GenBank/DDBJ databases">
        <title>Genomic Encyclopedia of Type Strains, Phase IV (KMG-IV): sequencing the most valuable type-strain genomes for metagenomic binning, comparative biology and taxonomic classification.</title>
        <authorList>
            <person name="Goeker M."/>
        </authorList>
    </citation>
    <scope>NUCLEOTIDE SEQUENCE [LARGE SCALE GENOMIC DNA]</scope>
    <source>
        <strain evidence="7 8">DSM 103725</strain>
    </source>
</reference>
<organism evidence="7 8">
    <name type="scientific">Algisphaera agarilytica</name>
    <dbReference type="NCBI Taxonomy" id="1385975"/>
    <lineage>
        <taxon>Bacteria</taxon>
        <taxon>Pseudomonadati</taxon>
        <taxon>Planctomycetota</taxon>
        <taxon>Phycisphaerae</taxon>
        <taxon>Phycisphaerales</taxon>
        <taxon>Phycisphaeraceae</taxon>
        <taxon>Algisphaera</taxon>
    </lineage>
</organism>
<dbReference type="GO" id="GO:0000272">
    <property type="term" value="P:polysaccharide catabolic process"/>
    <property type="evidence" value="ECO:0007669"/>
    <property type="project" value="InterPro"/>
</dbReference>
<feature type="domain" description="Sulfatase N-terminal" evidence="6">
    <location>
        <begin position="58"/>
        <end position="401"/>
    </location>
</feature>
<sequence>MYVSERLITKHCFYSLAADFEAVLIQVASMTKLWPGCVFGLVSVLSAVGNGGQAVAQPNVIVIVADDAGYADWGFMDGVDGSNPTPSPIPTPNLDALAARGVKFSRAYVGQSCQPTRAAIITGGYQNRIGNEVVGNNIQGLPASATTLWDRMGGQGYTTGAIGKWHLGSVAGPQGNRPETQGVDEFYGIWHGSRNYNLGNTNLQPTQLLREVITQPNGTFTDTVIEGNHRGEYFTNTMGDFAVDFITDHHDDAEPFVLYQSFTAPHTPLQNSPDFNDPRIAGLSGIQKTYASMMLTMDKEIGRMMDRLDDPNGDGNSSDSIKDDTLVIFVNDNGGAHSGSSSPNGADNGLLRAGKGSSFEGGIRVPMIIAGAGVDAAVHGTTYDKNVHGVDILPTAFAAAGGTFGPGDTGIDGVNLLPFINGTDTSDPHEVLVNRHRKQFAVIKGDLRLVNNGGSSTSNHQLYNVATDIGQTNNIAGSNPALVAELERDLTHHEVEFDKQRYAILGQTAEATINTFDHFVFNPTQGGGAGGDLTIIDGATGDGDFEAPGAGSGSLNFTNHANWFNAGGTETINFSSTTQTNGSSQAGSRAAMPFQDRTQVNNTGHTVATAGETFSLTYDFGAGGALANWNGDETMRVFLFTSPVAVDGSLDTGDITEIASTSYAVDRANDGQWTTFSANNFYTTTAADIGKELFLGMVFEDLSGSTLFPRLDVLSLSATVQSTPSTATNWSSSEGWFEGGTSNVETMFNSDAFAGAVLEFGTTDAFSYISNNDMVRETGLEFMLNKMILSGTFGGASNQTATIQGNELLFTDDLDGNGPEIAVNATNDGANSFAYGIDLDVVMYDNLTVGGDGDVSVTINGQIRDYYDPRNLTKSGTSTVVLAGSNAYEGDTIVEGGTLTITSAYLEESADVYLTTGAVFDLDFAGIDSIDELFFDGVSQAIGTWGSIGSGADNESAFFNGTGLLLVSTIAILAGDYNDDGSVDAADYTVWADNFGSTTLLDADGNNDGVVDAADYTIWADNFGASRASAQGLLIPEPCTAIVLFAGLLGLSRRR</sequence>
<dbReference type="NCBIfam" id="TIGR02601">
    <property type="entry name" value="autotrns_rpt"/>
    <property type="match status" value="1"/>
</dbReference>
<evidence type="ECO:0000313" key="8">
    <source>
        <dbReference type="Proteomes" id="UP000541810"/>
    </source>
</evidence>
<accession>A0A7X0H943</accession>
<evidence type="ECO:0000256" key="5">
    <source>
        <dbReference type="ARBA" id="ARBA00022837"/>
    </source>
</evidence>
<dbReference type="EMBL" id="JACHGY010000001">
    <property type="protein sequence ID" value="MBB6431362.1"/>
    <property type="molecule type" value="Genomic_DNA"/>
</dbReference>
<evidence type="ECO:0000256" key="2">
    <source>
        <dbReference type="ARBA" id="ARBA00022723"/>
    </source>
</evidence>
<name>A0A7X0H943_9BACT</name>
<dbReference type="InterPro" id="IPR036439">
    <property type="entry name" value="Dockerin_dom_sf"/>
</dbReference>
<evidence type="ECO:0000256" key="4">
    <source>
        <dbReference type="ARBA" id="ARBA00022801"/>
    </source>
</evidence>
<evidence type="ECO:0000256" key="1">
    <source>
        <dbReference type="ARBA" id="ARBA00008779"/>
    </source>
</evidence>
<gene>
    <name evidence="7" type="ORF">HNQ40_003168</name>
</gene>
<dbReference type="PROSITE" id="PS00149">
    <property type="entry name" value="SULFATASE_2"/>
    <property type="match status" value="1"/>
</dbReference>
<dbReference type="Pfam" id="PF00884">
    <property type="entry name" value="Sulfatase"/>
    <property type="match status" value="1"/>
</dbReference>
<dbReference type="Gene3D" id="3.30.1120.10">
    <property type="match status" value="1"/>
</dbReference>
<dbReference type="InterPro" id="IPR018247">
    <property type="entry name" value="EF_Hand_1_Ca_BS"/>
</dbReference>
<dbReference type="RefSeq" id="WP_184678834.1">
    <property type="nucleotide sequence ID" value="NZ_JACHGY010000001.1"/>
</dbReference>
<dbReference type="InterPro" id="IPR000917">
    <property type="entry name" value="Sulfatase_N"/>
</dbReference>
<dbReference type="SUPFAM" id="SSF63446">
    <property type="entry name" value="Type I dockerin domain"/>
    <property type="match status" value="1"/>
</dbReference>
<dbReference type="PROSITE" id="PS00018">
    <property type="entry name" value="EF_HAND_1"/>
    <property type="match status" value="2"/>
</dbReference>
<keyword evidence="5" id="KW-0106">Calcium</keyword>
<dbReference type="InterPro" id="IPR024607">
    <property type="entry name" value="Sulfatase_CS"/>
</dbReference>
<dbReference type="AlphaFoldDB" id="A0A7X0H943"/>
<proteinExistence type="inferred from homology"/>
<keyword evidence="8" id="KW-1185">Reference proteome</keyword>
<dbReference type="Gene3D" id="1.10.1330.10">
    <property type="entry name" value="Dockerin domain"/>
    <property type="match status" value="1"/>
</dbReference>
<dbReference type="Pfam" id="PF12951">
    <property type="entry name" value="PATR"/>
    <property type="match status" value="1"/>
</dbReference>
<comment type="caution">
    <text evidence="7">The sequence shown here is derived from an EMBL/GenBank/DDBJ whole genome shotgun (WGS) entry which is preliminary data.</text>
</comment>
<dbReference type="GO" id="GO:0046872">
    <property type="term" value="F:metal ion binding"/>
    <property type="evidence" value="ECO:0007669"/>
    <property type="project" value="UniProtKB-KW"/>
</dbReference>
<dbReference type="PANTHER" id="PTHR42693:SF53">
    <property type="entry name" value="ENDO-4-O-SULFATASE"/>
    <property type="match status" value="1"/>
</dbReference>
<dbReference type="InterPro" id="IPR050738">
    <property type="entry name" value="Sulfatase"/>
</dbReference>
<keyword evidence="3" id="KW-0732">Signal</keyword>
<comment type="similarity">
    <text evidence="1">Belongs to the sulfatase family.</text>
</comment>
<dbReference type="InterPro" id="IPR013425">
    <property type="entry name" value="Autotrns_rpt"/>
</dbReference>
<dbReference type="Proteomes" id="UP000541810">
    <property type="component" value="Unassembled WGS sequence"/>
</dbReference>